<gene>
    <name evidence="1" type="ORF">GRJ2_000953200</name>
</gene>
<protein>
    <submittedName>
        <fullName evidence="1">Uncharacterized protein</fullName>
    </submittedName>
</protein>
<evidence type="ECO:0000313" key="1">
    <source>
        <dbReference type="EMBL" id="GAB0184879.1"/>
    </source>
</evidence>
<dbReference type="AlphaFoldDB" id="A0ABC9WHE0"/>
<reference evidence="1 2" key="1">
    <citation type="submission" date="2024-06" db="EMBL/GenBank/DDBJ databases">
        <title>The draft genome of Grus japonensis, version 3.</title>
        <authorList>
            <person name="Nabeshima K."/>
            <person name="Suzuki S."/>
            <person name="Onuma M."/>
        </authorList>
    </citation>
    <scope>NUCLEOTIDE SEQUENCE [LARGE SCALE GENOMIC DNA]</scope>
    <source>
        <strain evidence="1 2">451A</strain>
    </source>
</reference>
<dbReference type="EMBL" id="BAAFJT010000002">
    <property type="protein sequence ID" value="GAB0184879.1"/>
    <property type="molecule type" value="Genomic_DNA"/>
</dbReference>
<comment type="caution">
    <text evidence="1">The sequence shown here is derived from an EMBL/GenBank/DDBJ whole genome shotgun (WGS) entry which is preliminary data.</text>
</comment>
<keyword evidence="2" id="KW-1185">Reference proteome</keyword>
<evidence type="ECO:0000313" key="2">
    <source>
        <dbReference type="Proteomes" id="UP001623348"/>
    </source>
</evidence>
<accession>A0ABC9WHE0</accession>
<dbReference type="Proteomes" id="UP001623348">
    <property type="component" value="Unassembled WGS sequence"/>
</dbReference>
<organism evidence="1 2">
    <name type="scientific">Grus japonensis</name>
    <name type="common">Japanese crane</name>
    <name type="synonym">Red-crowned crane</name>
    <dbReference type="NCBI Taxonomy" id="30415"/>
    <lineage>
        <taxon>Eukaryota</taxon>
        <taxon>Metazoa</taxon>
        <taxon>Chordata</taxon>
        <taxon>Craniata</taxon>
        <taxon>Vertebrata</taxon>
        <taxon>Euteleostomi</taxon>
        <taxon>Archelosauria</taxon>
        <taxon>Archosauria</taxon>
        <taxon>Dinosauria</taxon>
        <taxon>Saurischia</taxon>
        <taxon>Theropoda</taxon>
        <taxon>Coelurosauria</taxon>
        <taxon>Aves</taxon>
        <taxon>Neognathae</taxon>
        <taxon>Neoaves</taxon>
        <taxon>Gruiformes</taxon>
        <taxon>Gruidae</taxon>
        <taxon>Grus</taxon>
    </lineage>
</organism>
<proteinExistence type="predicted"/>
<sequence>MNNPKHQYRLGVDQLESSAAEKDLEVLMGNKLSMSQQCAFVARRANGILGHIKKSVASRVDVKRKGPDSSQWCPVTGNGGNGHKLEHGKFCLNVKKNFTLRVTEHWNRLHREAVESPSLEIFKTHLDMLLCNLL</sequence>
<name>A0ABC9WHE0_GRUJA</name>